<proteinExistence type="predicted"/>
<organism evidence="1 2">
    <name type="scientific">Pleurotus cornucopiae</name>
    <name type="common">Cornucopia mushroom</name>
    <dbReference type="NCBI Taxonomy" id="5321"/>
    <lineage>
        <taxon>Eukaryota</taxon>
        <taxon>Fungi</taxon>
        <taxon>Dikarya</taxon>
        <taxon>Basidiomycota</taxon>
        <taxon>Agaricomycotina</taxon>
        <taxon>Agaricomycetes</taxon>
        <taxon>Agaricomycetidae</taxon>
        <taxon>Agaricales</taxon>
        <taxon>Pleurotineae</taxon>
        <taxon>Pleurotaceae</taxon>
        <taxon>Pleurotus</taxon>
    </lineage>
</organism>
<accession>A0ACB7IM23</accession>
<evidence type="ECO:0000313" key="2">
    <source>
        <dbReference type="Proteomes" id="UP000824881"/>
    </source>
</evidence>
<dbReference type="Proteomes" id="UP000824881">
    <property type="component" value="Unassembled WGS sequence"/>
</dbReference>
<comment type="caution">
    <text evidence="1">The sequence shown here is derived from an EMBL/GenBank/DDBJ whole genome shotgun (WGS) entry which is preliminary data.</text>
</comment>
<keyword evidence="2" id="KW-1185">Reference proteome</keyword>
<sequence length="1595" mass="174000">MNSVEEPDSIASTPHDEGSPEPAPLPDATSPATIPAILPATGPIQAVAAAVESTIPTTSVVPAPVEMQIDPVLLAMDRVAAPPPNDRAETASTKTSFEDGEIDETVYDGDTKETGREEGSEEVQPDAGTSSNAVKGASVSVVVAVSEKKAAPTWDTQPTPKSPSLVSKSPIPTEAPSSQAVSQITAGGDEAAKADKELPTADVIMKDLATVKEEGEMQVDPAAPEPGRVRVDGVEEGEVTVEVTSTAQSMDPGMPLNSLSSFSLHDTKPYPTSPPTNAAISNGMTDMSTGTGVDRPLNVADALSYLDAVKVQFSHNPGVYNKFLDIMKEFKSMKIDTPGVIGRVTYLFDGHPSLIQGFNTFLPAGYRIECTTDSQTDSSQLPVEGYASTVDGSGAGYLTVTTPSGTTRHRMGAGVGMGDMFIVDPHGADFGGPPGPGTPGAGPASALLGFTASSTVHSGVLTPGAPGAGTLQSEAIEPAVQYVQKIKQRCDAETYKQFLDILGRYHAAPGVMDEREVSLQIAQLFKDAPDLRSDFRIFMPPKTQKFLDDESLWPGGIGGVGGMEAAMRMNALGVSDSKGKRKPTTEAVAGGTSVPSKRKRRTSEREREREQRDREPLQPRERGREGREPKDVITKTNSRGKHDYPGRRSPPPSGIPIAGKRTSHHIQSTPIHPHEHLHGPQQWAGRSAHQPGISPTGGVGIGVGAVGGGEGINSGNGDYSDFFDRVKRSLDSRETYNEFLKLINLYTQEYIDTRRLIKEARNYLGDSSTEGMMDGVMAGRVGGGSELMRMLKAIVGWDEKKERDMWMEEVSVNVVGVGMTGGGKGSGSVEWARPVVVERERGTRVVTSAEREPLNDAERGETSKPKEKKVIPGRVDLSVRYGSYRRLPAAEINTVCSGRDEMCRSVLNDEWVSHPTYASEDSSPIFKKNVYEEALHRSEEERHEYDFHIDAISKMINLLEPINNKILSMQPEERGNFKLKPNLGGAAKSIHFRVVKKIYGRDVGLEVIQAMQDTPGQAIPIVFMRLKQKEEEWKRAQREWNKVWREVDARNYQKSLDYQSTNFKANDKKALTTKALVNQIEAAREEQMAKRASLIDPLFSRTRPRHQMEFVIGDMKVLQDALKLVFSFLDRTQGQINHTERRKVETFLRSFVVLLFGLDPVAFNAGFVLGGEGASGGSGAGDGTSEVGDDAGSVDDVEVASVTSGGSRGRGSKKGGPVGDLRKKLLKGEQAKRKTRGGQDKEGSHTPSVSRLASPAPADEKKLAADATARKAARKSIFFTNTTFYVLVRLLETLYSRLALFKETAAKLAAEPPATRRPNTVAKDLGIDVYRGPPLAGSVEHHYDVLLESCERLFDAELEQHFFEEQMRTMFGTKVRGPSFVKLHLTTLLNDHQPTQVAYKIFTVDKLIGAIIKQVQAVFTDPCQELLDNLKRDRAIPTPTTQDMLNSRRNAERIVGPDENLFRIDWLPDCKTITVQLLGKDDSSFDDSEVLTGRWQAYLDSFVSSDATEGVPKNKMRMPFLRRNARRLTDTPLPEMQGRGGMQIKVCTRTYRLFFVAGSEDVLIKSRTKADITSVIGMLEAGAKRRRKWLDSLEV</sequence>
<dbReference type="EMBL" id="WQMT02000010">
    <property type="protein sequence ID" value="KAG9218016.1"/>
    <property type="molecule type" value="Genomic_DNA"/>
</dbReference>
<reference evidence="1 2" key="1">
    <citation type="journal article" date="2021" name="Appl. Environ. Microbiol.">
        <title>Genetic linkage and physical mapping for an oyster mushroom Pleurotus cornucopiae and QTL analysis for the trait cap color.</title>
        <authorList>
            <person name="Zhang Y."/>
            <person name="Gao W."/>
            <person name="Sonnenberg A."/>
            <person name="Chen Q."/>
            <person name="Zhang J."/>
            <person name="Huang C."/>
        </authorList>
    </citation>
    <scope>NUCLEOTIDE SEQUENCE [LARGE SCALE GENOMIC DNA]</scope>
    <source>
        <strain evidence="1">CCMSSC00406</strain>
    </source>
</reference>
<name>A0ACB7IM23_PLECO</name>
<protein>
    <submittedName>
        <fullName evidence="1">Uncharacterized protein</fullName>
    </submittedName>
</protein>
<gene>
    <name evidence="1" type="ORF">CCMSSC00406_0008793</name>
</gene>
<evidence type="ECO:0000313" key="1">
    <source>
        <dbReference type="EMBL" id="KAG9218016.1"/>
    </source>
</evidence>